<dbReference type="EMBL" id="GGFJ01013199">
    <property type="protein sequence ID" value="MBW62340.1"/>
    <property type="molecule type" value="Transcribed_RNA"/>
</dbReference>
<feature type="region of interest" description="Disordered" evidence="1">
    <location>
        <begin position="52"/>
        <end position="85"/>
    </location>
</feature>
<keyword evidence="2" id="KW-0732">Signal</keyword>
<evidence type="ECO:0000256" key="1">
    <source>
        <dbReference type="SAM" id="MobiDB-lite"/>
    </source>
</evidence>
<organism evidence="3">
    <name type="scientific">Anopheles marajoara</name>
    <dbReference type="NCBI Taxonomy" id="58244"/>
    <lineage>
        <taxon>Eukaryota</taxon>
        <taxon>Metazoa</taxon>
        <taxon>Ecdysozoa</taxon>
        <taxon>Arthropoda</taxon>
        <taxon>Hexapoda</taxon>
        <taxon>Insecta</taxon>
        <taxon>Pterygota</taxon>
        <taxon>Neoptera</taxon>
        <taxon>Endopterygota</taxon>
        <taxon>Diptera</taxon>
        <taxon>Nematocera</taxon>
        <taxon>Culicoidea</taxon>
        <taxon>Culicidae</taxon>
        <taxon>Anophelinae</taxon>
        <taxon>Anopheles</taxon>
    </lineage>
</organism>
<sequence length="85" mass="9388">MPLSGKVFRILDLVSRALLTMWPAAHLESPQCRGRWIGVDLTAANPARAALQRPFGGRSNDLGTVISEPRVLPPSSDRARHDRME</sequence>
<accession>A0A2M4CAI7</accession>
<evidence type="ECO:0000256" key="2">
    <source>
        <dbReference type="SAM" id="SignalP"/>
    </source>
</evidence>
<evidence type="ECO:0000313" key="3">
    <source>
        <dbReference type="EMBL" id="MBW62340.1"/>
    </source>
</evidence>
<name>A0A2M4CAI7_9DIPT</name>
<dbReference type="AlphaFoldDB" id="A0A2M4CAI7"/>
<proteinExistence type="predicted"/>
<reference evidence="3" key="1">
    <citation type="submission" date="2018-01" db="EMBL/GenBank/DDBJ databases">
        <title>An insight into the sialome of Amazonian anophelines.</title>
        <authorList>
            <person name="Ribeiro J.M."/>
            <person name="Scarpassa V."/>
            <person name="Calvo E."/>
        </authorList>
    </citation>
    <scope>NUCLEOTIDE SEQUENCE</scope>
    <source>
        <tissue evidence="3">Salivary glands</tissue>
    </source>
</reference>
<feature type="chain" id="PRO_5014928207" evidence="2">
    <location>
        <begin position="28"/>
        <end position="85"/>
    </location>
</feature>
<feature type="signal peptide" evidence="2">
    <location>
        <begin position="1"/>
        <end position="27"/>
    </location>
</feature>
<protein>
    <submittedName>
        <fullName evidence="3">Putative secreted protein</fullName>
    </submittedName>
</protein>